<name>A0A1X7HIS2_9PROT</name>
<sequence length="187" mass="20569">MGDPDDLFDIYRKDHAAAALTGPALAAALSDTVRRSFTLIDELCADVTRALAQARYTTKLAQSVTDRSSYVRLDRRSESFRDYLRTWSQQRAEKGSGGMHWETQILVTDHRRTTKEIGLGIAFEWPGTDGQGEGQREGESSLAFVEFWPTGTGVSLPSDARGFQRALVACIIKLEQAGELASVKGRG</sequence>
<proteinExistence type="predicted"/>
<protein>
    <submittedName>
        <fullName evidence="1">Uncharacterized protein</fullName>
    </submittedName>
</protein>
<dbReference type="Proteomes" id="UP000192936">
    <property type="component" value="Unassembled WGS sequence"/>
</dbReference>
<organism evidence="1 2">
    <name type="scientific">Azospirillum oryzae</name>
    <dbReference type="NCBI Taxonomy" id="286727"/>
    <lineage>
        <taxon>Bacteria</taxon>
        <taxon>Pseudomonadati</taxon>
        <taxon>Pseudomonadota</taxon>
        <taxon>Alphaproteobacteria</taxon>
        <taxon>Rhodospirillales</taxon>
        <taxon>Azospirillaceae</taxon>
        <taxon>Azospirillum</taxon>
    </lineage>
</organism>
<dbReference type="OrthoDB" id="7302873at2"/>
<gene>
    <name evidence="1" type="ORF">SAMN02982917_6084</name>
</gene>
<reference evidence="1 2" key="1">
    <citation type="submission" date="2017-04" db="EMBL/GenBank/DDBJ databases">
        <authorList>
            <person name="Afonso C.L."/>
            <person name="Miller P.J."/>
            <person name="Scott M.A."/>
            <person name="Spackman E."/>
            <person name="Goraichik I."/>
            <person name="Dimitrov K.M."/>
            <person name="Suarez D.L."/>
            <person name="Swayne D.E."/>
        </authorList>
    </citation>
    <scope>NUCLEOTIDE SEQUENCE [LARGE SCALE GENOMIC DNA]</scope>
    <source>
        <strain evidence="1 2">A2P</strain>
    </source>
</reference>
<evidence type="ECO:0000313" key="2">
    <source>
        <dbReference type="Proteomes" id="UP000192936"/>
    </source>
</evidence>
<dbReference type="AlphaFoldDB" id="A0A1X7HIS2"/>
<evidence type="ECO:0000313" key="1">
    <source>
        <dbReference type="EMBL" id="SMF86857.1"/>
    </source>
</evidence>
<dbReference type="EMBL" id="FXAK01000008">
    <property type="protein sequence ID" value="SMF86857.1"/>
    <property type="molecule type" value="Genomic_DNA"/>
</dbReference>
<accession>A0A1X7HIS2</accession>